<reference evidence="3 4" key="1">
    <citation type="submission" date="2020-03" db="EMBL/GenBank/DDBJ databases">
        <title>Metabolic flexibility allows generalist bacteria to become dominant in a frequently disturbed ecosystem.</title>
        <authorList>
            <person name="Chen Y.-J."/>
            <person name="Leung P.M."/>
            <person name="Bay S.K."/>
            <person name="Hugenholtz P."/>
            <person name="Kessler A.J."/>
            <person name="Shelley G."/>
            <person name="Waite D.W."/>
            <person name="Cook P.L."/>
            <person name="Greening C."/>
        </authorList>
    </citation>
    <scope>NUCLEOTIDE SEQUENCE [LARGE SCALE GENOMIC DNA]</scope>
    <source>
        <strain evidence="3">SS_bin_28</strain>
    </source>
</reference>
<dbReference type="SUPFAM" id="SSF52317">
    <property type="entry name" value="Class I glutamine amidotransferase-like"/>
    <property type="match status" value="1"/>
</dbReference>
<sequence>MRGNNLWAVFGLILVLGAVVLRLSVLNSETSSLLVGVAGVVFFLVYFFRASREVQGFLSQRSTQEGGSAIGTTAFVIGIVIFINILGVRFPWMKDITADKLFTPAPETISAIEDAPAPVEVFVFYPEGSPTSVRLKSQLEAAQMEAPSLEFEIIDPDRDLARALEFGLAEYTNVVRIGEKQETFFGHQEEHFVAAIKRASREEDLVVGFMNGHGESRPSESGNSGTRQAGRLLDNRGYVVRGVNLLQEDIDLYEAVDLLVIPGPQLELSDEEIRAVKEYVDQSGRLFIMLDPEYQVTLQPILDIYGITFLPSLVSDPTQRTPQTLLPTDFSAHPMVVDLRRQSLSPVLRGVGEFQRRNVGESVRTASVMFSSSQAIRLGDAGDPVPGRRSLAVAGERRSPRGDVVSRIAVVGDVDWVTNTALDALGNGDLFLSTVRWLTEQDSGVTIRPRQQTTRPVIVSRQQGRALLVLLAGLLPVAVLFVGGVVWWRRR</sequence>
<evidence type="ECO:0000256" key="1">
    <source>
        <dbReference type="SAM" id="Phobius"/>
    </source>
</evidence>
<gene>
    <name evidence="3" type="ORF">HKN21_08115</name>
</gene>
<evidence type="ECO:0000313" key="4">
    <source>
        <dbReference type="Proteomes" id="UP000547674"/>
    </source>
</evidence>
<name>A0A7Y2H267_UNCEI</name>
<keyword evidence="1" id="KW-0472">Membrane</keyword>
<organism evidence="3 4">
    <name type="scientific">Eiseniibacteriota bacterium</name>
    <dbReference type="NCBI Taxonomy" id="2212470"/>
    <lineage>
        <taxon>Bacteria</taxon>
        <taxon>Candidatus Eiseniibacteriota</taxon>
    </lineage>
</organism>
<dbReference type="EMBL" id="JABDJR010000318">
    <property type="protein sequence ID" value="NNF06710.1"/>
    <property type="molecule type" value="Genomic_DNA"/>
</dbReference>
<proteinExistence type="predicted"/>
<keyword evidence="1" id="KW-1133">Transmembrane helix</keyword>
<dbReference type="Pfam" id="PF09822">
    <property type="entry name" value="ABC_transp_aux"/>
    <property type="match status" value="1"/>
</dbReference>
<dbReference type="Proteomes" id="UP000547674">
    <property type="component" value="Unassembled WGS sequence"/>
</dbReference>
<comment type="caution">
    <text evidence="3">The sequence shown here is derived from an EMBL/GenBank/DDBJ whole genome shotgun (WGS) entry which is preliminary data.</text>
</comment>
<dbReference type="InterPro" id="IPR019196">
    <property type="entry name" value="ABC_transp_unknown"/>
</dbReference>
<dbReference type="InterPro" id="IPR029062">
    <property type="entry name" value="Class_I_gatase-like"/>
</dbReference>
<feature type="transmembrane region" description="Helical" evidence="1">
    <location>
        <begin position="32"/>
        <end position="48"/>
    </location>
</feature>
<evidence type="ECO:0000313" key="3">
    <source>
        <dbReference type="EMBL" id="NNF06710.1"/>
    </source>
</evidence>
<dbReference type="AlphaFoldDB" id="A0A7Y2H267"/>
<feature type="transmembrane region" description="Helical" evidence="1">
    <location>
        <begin position="466"/>
        <end position="488"/>
    </location>
</feature>
<accession>A0A7Y2H267</accession>
<feature type="transmembrane region" description="Helical" evidence="1">
    <location>
        <begin position="69"/>
        <end position="92"/>
    </location>
</feature>
<evidence type="ECO:0000259" key="2">
    <source>
        <dbReference type="Pfam" id="PF09822"/>
    </source>
</evidence>
<protein>
    <submittedName>
        <fullName evidence="3">GldG family protein</fullName>
    </submittedName>
</protein>
<feature type="domain" description="ABC-type uncharacterised transport system" evidence="2">
    <location>
        <begin position="206"/>
        <end position="326"/>
    </location>
</feature>
<keyword evidence="1" id="KW-0812">Transmembrane</keyword>